<keyword evidence="3" id="KW-1185">Reference proteome</keyword>
<dbReference type="eggNOG" id="COG2771">
    <property type="taxonomic scope" value="Bacteria"/>
</dbReference>
<comment type="caution">
    <text evidence="2">The sequence shown here is derived from an EMBL/GenBank/DDBJ whole genome shotgun (WGS) entry which is preliminary data.</text>
</comment>
<dbReference type="STRING" id="1319815.HMPREF0202_02614"/>
<evidence type="ECO:0000313" key="3">
    <source>
        <dbReference type="Proteomes" id="UP000017081"/>
    </source>
</evidence>
<gene>
    <name evidence="2" type="ORF">HMPREF0202_02614</name>
</gene>
<name>U7V4Z6_9FUSO</name>
<dbReference type="GO" id="GO:0003677">
    <property type="term" value="F:DNA binding"/>
    <property type="evidence" value="ECO:0007669"/>
    <property type="project" value="InterPro"/>
</dbReference>
<dbReference type="InterPro" id="IPR000792">
    <property type="entry name" value="Tscrpt_reg_LuxR_C"/>
</dbReference>
<dbReference type="Proteomes" id="UP000017081">
    <property type="component" value="Unassembled WGS sequence"/>
</dbReference>
<dbReference type="GO" id="GO:0006355">
    <property type="term" value="P:regulation of DNA-templated transcription"/>
    <property type="evidence" value="ECO:0007669"/>
    <property type="project" value="InterPro"/>
</dbReference>
<dbReference type="HOGENOM" id="CLU_1438817_0_0_0"/>
<organism evidence="2 3">
    <name type="scientific">Cetobacterium somerae ATCC BAA-474</name>
    <dbReference type="NCBI Taxonomy" id="1319815"/>
    <lineage>
        <taxon>Bacteria</taxon>
        <taxon>Fusobacteriati</taxon>
        <taxon>Fusobacteriota</taxon>
        <taxon>Fusobacteriia</taxon>
        <taxon>Fusobacteriales</taxon>
        <taxon>Fusobacteriaceae</taxon>
        <taxon>Cetobacterium</taxon>
    </lineage>
</organism>
<accession>U7V4Z6</accession>
<dbReference type="Pfam" id="PF00196">
    <property type="entry name" value="GerE"/>
    <property type="match status" value="1"/>
</dbReference>
<dbReference type="SUPFAM" id="SSF46894">
    <property type="entry name" value="C-terminal effector domain of the bipartite response regulators"/>
    <property type="match status" value="1"/>
</dbReference>
<reference evidence="2 3" key="1">
    <citation type="submission" date="2013-08" db="EMBL/GenBank/DDBJ databases">
        <authorList>
            <person name="Weinstock G."/>
            <person name="Sodergren E."/>
            <person name="Wylie T."/>
            <person name="Fulton L."/>
            <person name="Fulton R."/>
            <person name="Fronick C."/>
            <person name="O'Laughlin M."/>
            <person name="Godfrey J."/>
            <person name="Miner T."/>
            <person name="Herter B."/>
            <person name="Appelbaum E."/>
            <person name="Cordes M."/>
            <person name="Lek S."/>
            <person name="Wollam A."/>
            <person name="Pepin K.H."/>
            <person name="Palsikar V.B."/>
            <person name="Mitreva M."/>
            <person name="Wilson R.K."/>
        </authorList>
    </citation>
    <scope>NUCLEOTIDE SEQUENCE [LARGE SCALE GENOMIC DNA]</scope>
    <source>
        <strain evidence="2 3">ATCC BAA-474</strain>
    </source>
</reference>
<dbReference type="InterPro" id="IPR036388">
    <property type="entry name" value="WH-like_DNA-bd_sf"/>
</dbReference>
<dbReference type="Gene3D" id="1.10.10.10">
    <property type="entry name" value="Winged helix-like DNA-binding domain superfamily/Winged helix DNA-binding domain"/>
    <property type="match status" value="1"/>
</dbReference>
<sequence length="177" mass="20655">MNLDSIYDLKIEDISLGYVYNLKKQNFTCIFCGETFDEGIVYEDNHNFITAKRAIEQHIEREHNGVLKTLLSLEKDITGLTEIQSKVITGLMEKKESKKLAEEMGISPSTVRTHKFYLQKLKRQSKIFLTIMNLLELQEEEVESKELLKNEKLNEELLKSSCETNSLHPFFTQYNLK</sequence>
<evidence type="ECO:0000259" key="1">
    <source>
        <dbReference type="Pfam" id="PF00196"/>
    </source>
</evidence>
<feature type="domain" description="HTH luxR-type" evidence="1">
    <location>
        <begin position="80"/>
        <end position="130"/>
    </location>
</feature>
<dbReference type="AlphaFoldDB" id="U7V4Z6"/>
<dbReference type="RefSeq" id="WP_023052143.1">
    <property type="nucleotide sequence ID" value="NZ_CP173062.2"/>
</dbReference>
<protein>
    <submittedName>
        <fullName evidence="2">Transcriptional regulator, LuxR family</fullName>
    </submittedName>
</protein>
<proteinExistence type="predicted"/>
<dbReference type="InterPro" id="IPR016032">
    <property type="entry name" value="Sig_transdc_resp-reg_C-effctor"/>
</dbReference>
<dbReference type="EMBL" id="AXZF01000141">
    <property type="protein sequence ID" value="ERT66611.1"/>
    <property type="molecule type" value="Genomic_DNA"/>
</dbReference>
<evidence type="ECO:0000313" key="2">
    <source>
        <dbReference type="EMBL" id="ERT66611.1"/>
    </source>
</evidence>